<comment type="caution">
    <text evidence="2">The sequence shown here is derived from an EMBL/GenBank/DDBJ whole genome shotgun (WGS) entry which is preliminary data.</text>
</comment>
<keyword evidence="3" id="KW-1185">Reference proteome</keyword>
<accession>A0A7J9AJ34</accession>
<organism evidence="2 3">
    <name type="scientific">Gossypium laxum</name>
    <dbReference type="NCBI Taxonomy" id="34288"/>
    <lineage>
        <taxon>Eukaryota</taxon>
        <taxon>Viridiplantae</taxon>
        <taxon>Streptophyta</taxon>
        <taxon>Embryophyta</taxon>
        <taxon>Tracheophyta</taxon>
        <taxon>Spermatophyta</taxon>
        <taxon>Magnoliopsida</taxon>
        <taxon>eudicotyledons</taxon>
        <taxon>Gunneridae</taxon>
        <taxon>Pentapetalae</taxon>
        <taxon>rosids</taxon>
        <taxon>malvids</taxon>
        <taxon>Malvales</taxon>
        <taxon>Malvaceae</taxon>
        <taxon>Malvoideae</taxon>
        <taxon>Gossypium</taxon>
    </lineage>
</organism>
<feature type="compositionally biased region" description="Basic and acidic residues" evidence="1">
    <location>
        <begin position="56"/>
        <end position="67"/>
    </location>
</feature>
<reference evidence="2 3" key="1">
    <citation type="journal article" date="2019" name="Genome Biol. Evol.">
        <title>Insights into the evolution of the New World diploid cottons (Gossypium, subgenus Houzingenia) based on genome sequencing.</title>
        <authorList>
            <person name="Grover C.E."/>
            <person name="Arick M.A. 2nd"/>
            <person name="Thrash A."/>
            <person name="Conover J.L."/>
            <person name="Sanders W.S."/>
            <person name="Peterson D.G."/>
            <person name="Frelichowski J.E."/>
            <person name="Scheffler J.A."/>
            <person name="Scheffler B.E."/>
            <person name="Wendel J.F."/>
        </authorList>
    </citation>
    <scope>NUCLEOTIDE SEQUENCE [LARGE SCALE GENOMIC DNA]</scope>
    <source>
        <strain evidence="2">4</strain>
        <tissue evidence="2">Leaf</tissue>
    </source>
</reference>
<feature type="region of interest" description="Disordered" evidence="1">
    <location>
        <begin position="138"/>
        <end position="171"/>
    </location>
</feature>
<feature type="compositionally biased region" description="Polar residues" evidence="1">
    <location>
        <begin position="68"/>
        <end position="89"/>
    </location>
</feature>
<protein>
    <submittedName>
        <fullName evidence="2">Uncharacterized protein</fullName>
    </submittedName>
</protein>
<sequence>MHQMDRYDHIPTREPIIVLELACSPNYMSWFRIHDKLYLLSEEQRCRQIDVEREQRGLLNPKKRDNGTDPSTAPTQSLSPMPQATTPTLQPLQIIPSAYPSPYMYPNPYMFPFPSPMPGWNAWFDASPFPMTPTQETIYRPSSQEGSHEALLWSSSHFQSPSPYEIQTPTS</sequence>
<dbReference type="EMBL" id="JABEZV010000010">
    <property type="protein sequence ID" value="MBA0723459.1"/>
    <property type="molecule type" value="Genomic_DNA"/>
</dbReference>
<proteinExistence type="predicted"/>
<evidence type="ECO:0000313" key="3">
    <source>
        <dbReference type="Proteomes" id="UP000593574"/>
    </source>
</evidence>
<evidence type="ECO:0000313" key="2">
    <source>
        <dbReference type="EMBL" id="MBA0723459.1"/>
    </source>
</evidence>
<gene>
    <name evidence="2" type="ORF">Golax_004037</name>
</gene>
<feature type="compositionally biased region" description="Polar residues" evidence="1">
    <location>
        <begin position="153"/>
        <end position="171"/>
    </location>
</feature>
<dbReference type="AlphaFoldDB" id="A0A7J9AJ34"/>
<feature type="region of interest" description="Disordered" evidence="1">
    <location>
        <begin position="56"/>
        <end position="89"/>
    </location>
</feature>
<name>A0A7J9AJ34_9ROSI</name>
<evidence type="ECO:0000256" key="1">
    <source>
        <dbReference type="SAM" id="MobiDB-lite"/>
    </source>
</evidence>
<dbReference type="Proteomes" id="UP000593574">
    <property type="component" value="Unassembled WGS sequence"/>
</dbReference>